<evidence type="ECO:0000313" key="3">
    <source>
        <dbReference type="Proteomes" id="UP000649617"/>
    </source>
</evidence>
<gene>
    <name evidence="2" type="ORF">SPIL2461_LOCUS23332</name>
</gene>
<accession>A0A812YN59</accession>
<evidence type="ECO:0000256" key="1">
    <source>
        <dbReference type="SAM" id="MobiDB-lite"/>
    </source>
</evidence>
<evidence type="ECO:0000313" key="2">
    <source>
        <dbReference type="EMBL" id="CAE7783695.1"/>
    </source>
</evidence>
<dbReference type="EMBL" id="CAJNIZ010048170">
    <property type="protein sequence ID" value="CAE7783695.1"/>
    <property type="molecule type" value="Genomic_DNA"/>
</dbReference>
<feature type="region of interest" description="Disordered" evidence="1">
    <location>
        <begin position="1"/>
        <end position="25"/>
    </location>
</feature>
<comment type="caution">
    <text evidence="2">The sequence shown here is derived from an EMBL/GenBank/DDBJ whole genome shotgun (WGS) entry which is preliminary data.</text>
</comment>
<name>A0A812YN59_SYMPI</name>
<organism evidence="2 3">
    <name type="scientific">Symbiodinium pilosum</name>
    <name type="common">Dinoflagellate</name>
    <dbReference type="NCBI Taxonomy" id="2952"/>
    <lineage>
        <taxon>Eukaryota</taxon>
        <taxon>Sar</taxon>
        <taxon>Alveolata</taxon>
        <taxon>Dinophyceae</taxon>
        <taxon>Suessiales</taxon>
        <taxon>Symbiodiniaceae</taxon>
        <taxon>Symbiodinium</taxon>
    </lineage>
</organism>
<protein>
    <submittedName>
        <fullName evidence="2">Uncharacterized protein</fullName>
    </submittedName>
</protein>
<sequence>MSVPLAPRHHQPPSSCNFAQRRRPSHRIGCPSRAFLSTATSRKSLSPTIACATTGKMAWFSGFGVRGSRHAAVTRSRMMHECATSVARPQEVHVEIEGISACHSARHEPV</sequence>
<dbReference type="AlphaFoldDB" id="A0A812YN59"/>
<reference evidence="2" key="1">
    <citation type="submission" date="2021-02" db="EMBL/GenBank/DDBJ databases">
        <authorList>
            <person name="Dougan E. K."/>
            <person name="Rhodes N."/>
            <person name="Thang M."/>
            <person name="Chan C."/>
        </authorList>
    </citation>
    <scope>NUCLEOTIDE SEQUENCE</scope>
</reference>
<dbReference type="Proteomes" id="UP000649617">
    <property type="component" value="Unassembled WGS sequence"/>
</dbReference>
<proteinExistence type="predicted"/>
<keyword evidence="3" id="KW-1185">Reference proteome</keyword>